<name>A0A2G1XPA6_STRCJ</name>
<feature type="region of interest" description="Disordered" evidence="1">
    <location>
        <begin position="1"/>
        <end position="36"/>
    </location>
</feature>
<evidence type="ECO:0000313" key="3">
    <source>
        <dbReference type="Proteomes" id="UP000222531"/>
    </source>
</evidence>
<dbReference type="Proteomes" id="UP000222531">
    <property type="component" value="Unassembled WGS sequence"/>
</dbReference>
<sequence length="59" mass="7131">MPAGIRGRGRSWRTPRWPPRRRRRRPRTPSSRRVPWTISGTTRTWTTGWWARRRACTGM</sequence>
<evidence type="ECO:0000313" key="2">
    <source>
        <dbReference type="EMBL" id="PHQ53031.1"/>
    </source>
</evidence>
<accession>A0A2G1XPA6</accession>
<protein>
    <submittedName>
        <fullName evidence="2">Uncharacterized protein</fullName>
    </submittedName>
</protein>
<keyword evidence="3" id="KW-1185">Reference proteome</keyword>
<dbReference type="AlphaFoldDB" id="A0A2G1XPA6"/>
<proteinExistence type="predicted"/>
<organism evidence="2 3">
    <name type="scientific">Streptomyces cinnamoneus</name>
    <name type="common">Streptoverticillium cinnamoneum</name>
    <dbReference type="NCBI Taxonomy" id="53446"/>
    <lineage>
        <taxon>Bacteria</taxon>
        <taxon>Bacillati</taxon>
        <taxon>Actinomycetota</taxon>
        <taxon>Actinomycetes</taxon>
        <taxon>Kitasatosporales</taxon>
        <taxon>Streptomycetaceae</taxon>
        <taxon>Streptomyces</taxon>
        <taxon>Streptomyces cinnamoneus group</taxon>
    </lineage>
</organism>
<feature type="compositionally biased region" description="Basic residues" evidence="1">
    <location>
        <begin position="7"/>
        <end position="27"/>
    </location>
</feature>
<dbReference type="EMBL" id="NHZO01000063">
    <property type="protein sequence ID" value="PHQ53031.1"/>
    <property type="molecule type" value="Genomic_DNA"/>
</dbReference>
<gene>
    <name evidence="2" type="ORF">BLA24_04220</name>
</gene>
<reference evidence="2 3" key="1">
    <citation type="journal article" date="2017" name="Biochemistry">
        <title>Identification of the Biosynthetic Pathway for the Antibiotic Bicyclomycin.</title>
        <authorList>
            <person name="Patteson J."/>
            <person name="Cai W."/>
            <person name="Johnson R.A."/>
            <person name="Santa Maria K."/>
            <person name="Li B."/>
        </authorList>
    </citation>
    <scope>NUCLEOTIDE SEQUENCE [LARGE SCALE GENOMIC DNA]</scope>
    <source>
        <strain evidence="2 3">ATCC 21532</strain>
    </source>
</reference>
<evidence type="ECO:0000256" key="1">
    <source>
        <dbReference type="SAM" id="MobiDB-lite"/>
    </source>
</evidence>
<comment type="caution">
    <text evidence="2">The sequence shown here is derived from an EMBL/GenBank/DDBJ whole genome shotgun (WGS) entry which is preliminary data.</text>
</comment>